<name>A0A2N9MAG6_9BACT</name>
<feature type="region of interest" description="Disordered" evidence="1">
    <location>
        <begin position="46"/>
        <end position="70"/>
    </location>
</feature>
<dbReference type="AlphaFoldDB" id="A0A2N9MAG6"/>
<organism evidence="2 3">
    <name type="scientific">Candidatus Sulfuritelmatomonas gaucii</name>
    <dbReference type="NCBI Taxonomy" id="2043161"/>
    <lineage>
        <taxon>Bacteria</taxon>
        <taxon>Pseudomonadati</taxon>
        <taxon>Acidobacteriota</taxon>
        <taxon>Terriglobia</taxon>
        <taxon>Terriglobales</taxon>
        <taxon>Acidobacteriaceae</taxon>
        <taxon>Candidatus Sulfuritelmatomonas</taxon>
    </lineage>
</organism>
<evidence type="ECO:0000256" key="1">
    <source>
        <dbReference type="SAM" id="MobiDB-lite"/>
    </source>
</evidence>
<dbReference type="Proteomes" id="UP000239735">
    <property type="component" value="Unassembled WGS sequence"/>
</dbReference>
<dbReference type="EMBL" id="OKRB01000161">
    <property type="protein sequence ID" value="SPE32438.1"/>
    <property type="molecule type" value="Genomic_DNA"/>
</dbReference>
<gene>
    <name evidence="2" type="ORF">SBA5_980008</name>
</gene>
<evidence type="ECO:0000313" key="3">
    <source>
        <dbReference type="Proteomes" id="UP000239735"/>
    </source>
</evidence>
<accession>A0A2N9MAG6</accession>
<evidence type="ECO:0000313" key="2">
    <source>
        <dbReference type="EMBL" id="SPE32438.1"/>
    </source>
</evidence>
<proteinExistence type="predicted"/>
<sequence length="70" mass="7932">MRILRHYPRPGIYLVSDSTKSVPPDSVFCTGFPATAPRFSHAARPNLDYTHTGPQQWEDRSAFAAMERPQ</sequence>
<reference evidence="3" key="1">
    <citation type="submission" date="2018-02" db="EMBL/GenBank/DDBJ databases">
        <authorList>
            <person name="Hausmann B."/>
        </authorList>
    </citation>
    <scope>NUCLEOTIDE SEQUENCE [LARGE SCALE GENOMIC DNA]</scope>
    <source>
        <strain evidence="3">Peat soil MAG SbA5</strain>
    </source>
</reference>
<protein>
    <submittedName>
        <fullName evidence="2">Uncharacterized protein</fullName>
    </submittedName>
</protein>